<proteinExistence type="predicted"/>
<dbReference type="AlphaFoldDB" id="A0A644YLG6"/>
<dbReference type="PROSITE" id="PS51340">
    <property type="entry name" value="MOSC"/>
    <property type="match status" value="1"/>
</dbReference>
<dbReference type="PANTHER" id="PTHR36930">
    <property type="entry name" value="METAL-SULFUR CLUSTER BIOSYNTHESIS PROTEINS YUAD-RELATED"/>
    <property type="match status" value="1"/>
</dbReference>
<dbReference type="PANTHER" id="PTHR36930:SF1">
    <property type="entry name" value="MOSC DOMAIN-CONTAINING PROTEIN"/>
    <property type="match status" value="1"/>
</dbReference>
<dbReference type="InterPro" id="IPR005302">
    <property type="entry name" value="MoCF_Sase_C"/>
</dbReference>
<gene>
    <name evidence="2" type="ORF">SDC9_73843</name>
</gene>
<evidence type="ECO:0000313" key="2">
    <source>
        <dbReference type="EMBL" id="MPM27333.1"/>
    </source>
</evidence>
<sequence>MRAERLTRAAEKGARDMVGKLTLDAKEGVLGDYKSAQDGSVSLLSAEAEREIRQSGGLCTKKFTANIVTSGLDYAVLSVGTRLGAGDGCVLEITRIGKPCYDACAIHRENVECPLPMNCAFACIRQGGILRAGDEITLLD</sequence>
<dbReference type="GO" id="GO:0030170">
    <property type="term" value="F:pyridoxal phosphate binding"/>
    <property type="evidence" value="ECO:0007669"/>
    <property type="project" value="InterPro"/>
</dbReference>
<dbReference type="Gene3D" id="2.40.33.20">
    <property type="entry name" value="PK beta-barrel domain-like"/>
    <property type="match status" value="1"/>
</dbReference>
<comment type="caution">
    <text evidence="2">The sequence shown here is derived from an EMBL/GenBank/DDBJ whole genome shotgun (WGS) entry which is preliminary data.</text>
</comment>
<organism evidence="2">
    <name type="scientific">bioreactor metagenome</name>
    <dbReference type="NCBI Taxonomy" id="1076179"/>
    <lineage>
        <taxon>unclassified sequences</taxon>
        <taxon>metagenomes</taxon>
        <taxon>ecological metagenomes</taxon>
    </lineage>
</organism>
<name>A0A644YLG6_9ZZZZ</name>
<dbReference type="GO" id="GO:0030151">
    <property type="term" value="F:molybdenum ion binding"/>
    <property type="evidence" value="ECO:0007669"/>
    <property type="project" value="InterPro"/>
</dbReference>
<dbReference type="SUPFAM" id="SSF50800">
    <property type="entry name" value="PK beta-barrel domain-like"/>
    <property type="match status" value="1"/>
</dbReference>
<dbReference type="GO" id="GO:0003824">
    <property type="term" value="F:catalytic activity"/>
    <property type="evidence" value="ECO:0007669"/>
    <property type="project" value="InterPro"/>
</dbReference>
<reference evidence="2" key="1">
    <citation type="submission" date="2019-08" db="EMBL/GenBank/DDBJ databases">
        <authorList>
            <person name="Kucharzyk K."/>
            <person name="Murdoch R.W."/>
            <person name="Higgins S."/>
            <person name="Loffler F."/>
        </authorList>
    </citation>
    <scope>NUCLEOTIDE SEQUENCE</scope>
</reference>
<protein>
    <recommendedName>
        <fullName evidence="1">MOSC domain-containing protein</fullName>
    </recommendedName>
</protein>
<evidence type="ECO:0000259" key="1">
    <source>
        <dbReference type="PROSITE" id="PS51340"/>
    </source>
</evidence>
<dbReference type="InterPro" id="IPR011037">
    <property type="entry name" value="Pyrv_Knase-like_insert_dom_sf"/>
</dbReference>
<feature type="domain" description="MOSC" evidence="1">
    <location>
        <begin position="15"/>
        <end position="139"/>
    </location>
</feature>
<dbReference type="InterPro" id="IPR052716">
    <property type="entry name" value="MOSC_domain"/>
</dbReference>
<accession>A0A644YLG6</accession>
<dbReference type="EMBL" id="VSSQ01004966">
    <property type="protein sequence ID" value="MPM27333.1"/>
    <property type="molecule type" value="Genomic_DNA"/>
</dbReference>